<name>B6IG73_CAEBR</name>
<dbReference type="GeneID" id="68917781"/>
<feature type="region of interest" description="Disordered" evidence="1">
    <location>
        <begin position="19"/>
        <end position="59"/>
    </location>
</feature>
<dbReference type="EMBL" id="HE600986">
    <property type="protein sequence ID" value="CAR98903.1"/>
    <property type="molecule type" value="Genomic_DNA"/>
</dbReference>
<accession>B6IG73</accession>
<evidence type="ECO:0000313" key="2">
    <source>
        <dbReference type="EMBL" id="CAR98903.1"/>
    </source>
</evidence>
<reference evidence="2 3" key="2">
    <citation type="journal article" date="2011" name="PLoS Genet.">
        <title>Caenorhabditis briggsae recombinant inbred line genotypes reveal inter-strain incompatibility and the evolution of recombination.</title>
        <authorList>
            <person name="Ross J.A."/>
            <person name="Koboldt D.C."/>
            <person name="Staisch J.E."/>
            <person name="Chamberlin H.M."/>
            <person name="Gupta B.P."/>
            <person name="Miller R.D."/>
            <person name="Baird S.E."/>
            <person name="Haag E.S."/>
        </authorList>
    </citation>
    <scope>NUCLEOTIDE SEQUENCE [LARGE SCALE GENOMIC DNA]</scope>
    <source>
        <strain evidence="2 3">AF16</strain>
    </source>
</reference>
<organism evidence="2 3">
    <name type="scientific">Caenorhabditis briggsae</name>
    <dbReference type="NCBI Taxonomy" id="6238"/>
    <lineage>
        <taxon>Eukaryota</taxon>
        <taxon>Metazoa</taxon>
        <taxon>Ecdysozoa</taxon>
        <taxon>Nematoda</taxon>
        <taxon>Chromadorea</taxon>
        <taxon>Rhabditida</taxon>
        <taxon>Rhabditina</taxon>
        <taxon>Rhabditomorpha</taxon>
        <taxon>Rhabditoidea</taxon>
        <taxon>Rhabditidae</taxon>
        <taxon>Peloderinae</taxon>
        <taxon>Caenorhabditis</taxon>
    </lineage>
</organism>
<sequence>MPEKMENKRFSEFEKKCFRGPRETPQIPGKKTPGKSGRSRGRSLKCNPGTVLPHGFFAH</sequence>
<proteinExistence type="predicted"/>
<dbReference type="KEGG" id="cbr:CBG_26300"/>
<dbReference type="AlphaFoldDB" id="B6IG73"/>
<protein>
    <submittedName>
        <fullName evidence="2">Protein CBG26300</fullName>
    </submittedName>
</protein>
<reference evidence="2 3" key="1">
    <citation type="journal article" date="2003" name="PLoS Biol.">
        <title>The genome sequence of Caenorhabditis briggsae: a platform for comparative genomics.</title>
        <authorList>
            <person name="Stein L.D."/>
            <person name="Bao Z."/>
            <person name="Blasiar D."/>
            <person name="Blumenthal T."/>
            <person name="Brent M.R."/>
            <person name="Chen N."/>
            <person name="Chinwalla A."/>
            <person name="Clarke L."/>
            <person name="Clee C."/>
            <person name="Coghlan A."/>
            <person name="Coulson A."/>
            <person name="D'Eustachio P."/>
            <person name="Fitch D.H."/>
            <person name="Fulton L.A."/>
            <person name="Fulton R.E."/>
            <person name="Griffiths-Jones S."/>
            <person name="Harris T.W."/>
            <person name="Hillier L.W."/>
            <person name="Kamath R."/>
            <person name="Kuwabara P.E."/>
            <person name="Mardis E.R."/>
            <person name="Marra M.A."/>
            <person name="Miner T.L."/>
            <person name="Minx P."/>
            <person name="Mullikin J.C."/>
            <person name="Plumb R.W."/>
            <person name="Rogers J."/>
            <person name="Schein J.E."/>
            <person name="Sohrmann M."/>
            <person name="Spieth J."/>
            <person name="Stajich J.E."/>
            <person name="Wei C."/>
            <person name="Willey D."/>
            <person name="Wilson R.K."/>
            <person name="Durbin R."/>
            <person name="Waterston R.H."/>
        </authorList>
    </citation>
    <scope>NUCLEOTIDE SEQUENCE [LARGE SCALE GENOMIC DNA]</scope>
    <source>
        <strain evidence="2 3">AF16</strain>
    </source>
</reference>
<keyword evidence="3" id="KW-1185">Reference proteome</keyword>
<dbReference type="HOGENOM" id="CLU_2962965_0_0_1"/>
<dbReference type="CTD" id="68917781"/>
<evidence type="ECO:0000256" key="1">
    <source>
        <dbReference type="SAM" id="MobiDB-lite"/>
    </source>
</evidence>
<dbReference type="InParanoid" id="B6IG73"/>
<evidence type="ECO:0000313" key="3">
    <source>
        <dbReference type="Proteomes" id="UP000008549"/>
    </source>
</evidence>
<dbReference type="RefSeq" id="XP_045098470.1">
    <property type="nucleotide sequence ID" value="XM_045235676.1"/>
</dbReference>
<dbReference type="Proteomes" id="UP000008549">
    <property type="component" value="Unassembled WGS sequence"/>
</dbReference>
<gene>
    <name evidence="2" type="ORF">CBG26300</name>
    <name evidence="2" type="ORF">CBG_26300</name>
</gene>